<protein>
    <submittedName>
        <fullName evidence="3">Uncharacterized protein</fullName>
    </submittedName>
</protein>
<feature type="transmembrane region" description="Helical" evidence="2">
    <location>
        <begin position="20"/>
        <end position="37"/>
    </location>
</feature>
<dbReference type="InterPro" id="IPR036418">
    <property type="entry name" value="Cyt_c_oxidase_su6a_sf"/>
</dbReference>
<keyword evidence="3" id="KW-0614">Plasmid</keyword>
<feature type="transmembrane region" description="Helical" evidence="2">
    <location>
        <begin position="49"/>
        <end position="69"/>
    </location>
</feature>
<keyword evidence="2" id="KW-1133">Transmembrane helix</keyword>
<proteinExistence type="predicted"/>
<dbReference type="SUPFAM" id="SSF81411">
    <property type="entry name" value="Mitochondrial cytochrome c oxidase subunit VIa"/>
    <property type="match status" value="1"/>
</dbReference>
<dbReference type="RefSeq" id="WP_306092757.1">
    <property type="nucleotide sequence ID" value="NZ_CP120993.1"/>
</dbReference>
<dbReference type="EMBL" id="CP120993">
    <property type="protein sequence ID" value="WLQ45610.1"/>
    <property type="molecule type" value="Genomic_DNA"/>
</dbReference>
<geneLocation type="plasmid" evidence="3 4">
    <name>unnamed1</name>
</geneLocation>
<evidence type="ECO:0000313" key="3">
    <source>
        <dbReference type="EMBL" id="WLQ45610.1"/>
    </source>
</evidence>
<evidence type="ECO:0000256" key="1">
    <source>
        <dbReference type="SAM" id="MobiDB-lite"/>
    </source>
</evidence>
<feature type="transmembrane region" description="Helical" evidence="2">
    <location>
        <begin position="75"/>
        <end position="103"/>
    </location>
</feature>
<organism evidence="3 4">
    <name type="scientific">Streptomyces laculatispora</name>
    <dbReference type="NCBI Taxonomy" id="887464"/>
    <lineage>
        <taxon>Bacteria</taxon>
        <taxon>Bacillati</taxon>
        <taxon>Actinomycetota</taxon>
        <taxon>Actinomycetes</taxon>
        <taxon>Kitasatosporales</taxon>
        <taxon>Streptomycetaceae</taxon>
        <taxon>Streptomyces</taxon>
    </lineage>
</organism>
<sequence>MSAWLPLLGAPLEAGPLPTFAVAFAISPGIPALLALVMERRLLRGKREFVAFFYGDPLLALAAAAGIALCGPAPAGPVAVVATGWVPLAAMGCWLGFGLWQWWAELHAGLYRREQAWAPTKIWHQVVVYPALGYLVTAPVSAGFAAPTGISGSTAKIFMAGCVITWIAANIYDRHHPKLGHPPYDWRHLRPHPTPWGTASASLRADAALPSRTEAFSKFRTTRRDSPPKPLPETDTPGAGPRNSTSNPSPSGS</sequence>
<gene>
    <name evidence="3" type="ORF">P8A22_37930</name>
</gene>
<feature type="region of interest" description="Disordered" evidence="1">
    <location>
        <begin position="203"/>
        <end position="253"/>
    </location>
</feature>
<keyword evidence="4" id="KW-1185">Reference proteome</keyword>
<dbReference type="Proteomes" id="UP001229952">
    <property type="component" value="Plasmid unnamed1"/>
</dbReference>
<evidence type="ECO:0000313" key="4">
    <source>
        <dbReference type="Proteomes" id="UP001229952"/>
    </source>
</evidence>
<evidence type="ECO:0000256" key="2">
    <source>
        <dbReference type="SAM" id="Phobius"/>
    </source>
</evidence>
<accession>A0ABY9IFK5</accession>
<keyword evidence="2" id="KW-0472">Membrane</keyword>
<name>A0ABY9IFK5_9ACTN</name>
<feature type="compositionally biased region" description="Polar residues" evidence="1">
    <location>
        <begin position="242"/>
        <end position="253"/>
    </location>
</feature>
<keyword evidence="2" id="KW-0812">Transmembrane</keyword>
<reference evidence="3 4" key="1">
    <citation type="submission" date="2023-03" db="EMBL/GenBank/DDBJ databases">
        <title>Isolation and description of six Streptomyces strains from soil environments, able to metabolize different microbial glucans.</title>
        <authorList>
            <person name="Widen T."/>
            <person name="Larsbrink J."/>
        </authorList>
    </citation>
    <scope>NUCLEOTIDE SEQUENCE [LARGE SCALE GENOMIC DNA]</scope>
    <source>
        <strain evidence="3 4">Mut2</strain>
        <plasmid evidence="3 4">unnamed1</plasmid>
    </source>
</reference>